<accession>A0A4Y1ZYF5</accession>
<sequence>MRNQDQSSISLWSFQRGTRIKVQFLFGRSKEEPGSKFNFSLVVPKRNQDQSSIDTWVFHFFVRGPQQQHRISSLVLLTHKLSKSHLLLLHPTPLKPKKFVPMRSQGQSSIVSWVVPKRNQDQSSNASWVFHFFVRRKVTTATTSDLFACLTHKLSKNHLLRGRGAGPPDDKYMFYTCTLLYLRWHQTLQHSPPQQHEDV</sequence>
<name>A0A4Y1ZYF5_ARAVE</name>
<dbReference type="Proteomes" id="UP000499080">
    <property type="component" value="Unassembled WGS sequence"/>
</dbReference>
<organism evidence="1 2">
    <name type="scientific">Araneus ventricosus</name>
    <name type="common">Orbweaver spider</name>
    <name type="synonym">Epeira ventricosa</name>
    <dbReference type="NCBI Taxonomy" id="182803"/>
    <lineage>
        <taxon>Eukaryota</taxon>
        <taxon>Metazoa</taxon>
        <taxon>Ecdysozoa</taxon>
        <taxon>Arthropoda</taxon>
        <taxon>Chelicerata</taxon>
        <taxon>Arachnida</taxon>
        <taxon>Araneae</taxon>
        <taxon>Araneomorphae</taxon>
        <taxon>Entelegynae</taxon>
        <taxon>Araneoidea</taxon>
        <taxon>Araneidae</taxon>
        <taxon>Araneus</taxon>
    </lineage>
</organism>
<dbReference type="EMBL" id="BGPR01078949">
    <property type="protein sequence ID" value="GBL72440.1"/>
    <property type="molecule type" value="Genomic_DNA"/>
</dbReference>
<keyword evidence="2" id="KW-1185">Reference proteome</keyword>
<evidence type="ECO:0000313" key="2">
    <source>
        <dbReference type="Proteomes" id="UP000499080"/>
    </source>
</evidence>
<dbReference type="AlphaFoldDB" id="A0A4Y1ZYF5"/>
<evidence type="ECO:0000313" key="1">
    <source>
        <dbReference type="EMBL" id="GBL72440.1"/>
    </source>
</evidence>
<comment type="caution">
    <text evidence="1">The sequence shown here is derived from an EMBL/GenBank/DDBJ whole genome shotgun (WGS) entry which is preliminary data.</text>
</comment>
<protein>
    <submittedName>
        <fullName evidence="1">Uncharacterized protein</fullName>
    </submittedName>
</protein>
<proteinExistence type="predicted"/>
<gene>
    <name evidence="1" type="ORF">AVEN_64736_1</name>
</gene>
<reference evidence="1 2" key="1">
    <citation type="journal article" date="2019" name="Sci. Rep.">
        <title>Orb-weaving spider Araneus ventricosus genome elucidates the spidroin gene catalogue.</title>
        <authorList>
            <person name="Kono N."/>
            <person name="Nakamura H."/>
            <person name="Ohtoshi R."/>
            <person name="Moran D.A.P."/>
            <person name="Shinohara A."/>
            <person name="Yoshida Y."/>
            <person name="Fujiwara M."/>
            <person name="Mori M."/>
            <person name="Tomita M."/>
            <person name="Arakawa K."/>
        </authorList>
    </citation>
    <scope>NUCLEOTIDE SEQUENCE [LARGE SCALE GENOMIC DNA]</scope>
</reference>